<evidence type="ECO:0000313" key="3">
    <source>
        <dbReference type="EMBL" id="QGZ93944.1"/>
    </source>
</evidence>
<evidence type="ECO:0000256" key="1">
    <source>
        <dbReference type="PROSITE-ProRule" id="PRU00339"/>
    </source>
</evidence>
<keyword evidence="1" id="KW-0802">TPR repeat</keyword>
<dbReference type="AlphaFoldDB" id="A0A6I6MLT8"/>
<dbReference type="SUPFAM" id="SSF48452">
    <property type="entry name" value="TPR-like"/>
    <property type="match status" value="1"/>
</dbReference>
<evidence type="ECO:0000313" key="4">
    <source>
        <dbReference type="Proteomes" id="UP000431269"/>
    </source>
</evidence>
<dbReference type="RefSeq" id="WP_158764923.1">
    <property type="nucleotide sequence ID" value="NZ_CP047045.1"/>
</dbReference>
<reference evidence="4" key="1">
    <citation type="submission" date="2019-12" db="EMBL/GenBank/DDBJ databases">
        <title>Complete genome of Terracaulis silvestris 0127_4.</title>
        <authorList>
            <person name="Vieira S."/>
            <person name="Riedel T."/>
            <person name="Sproer C."/>
            <person name="Pascual J."/>
            <person name="Boedeker C."/>
            <person name="Overmann J."/>
        </authorList>
    </citation>
    <scope>NUCLEOTIDE SEQUENCE [LARGE SCALE GENOMIC DNA]</scope>
    <source>
        <strain evidence="4">0127_4</strain>
    </source>
</reference>
<dbReference type="Gene3D" id="1.25.40.10">
    <property type="entry name" value="Tetratricopeptide repeat domain"/>
    <property type="match status" value="1"/>
</dbReference>
<gene>
    <name evidence="3" type="ORF">DSM104635_00759</name>
</gene>
<protein>
    <submittedName>
        <fullName evidence="3">Uncharacterized protein</fullName>
    </submittedName>
</protein>
<organism evidence="3 4">
    <name type="scientific">Terricaulis silvestris</name>
    <dbReference type="NCBI Taxonomy" id="2686094"/>
    <lineage>
        <taxon>Bacteria</taxon>
        <taxon>Pseudomonadati</taxon>
        <taxon>Pseudomonadota</taxon>
        <taxon>Alphaproteobacteria</taxon>
        <taxon>Caulobacterales</taxon>
        <taxon>Caulobacteraceae</taxon>
        <taxon>Terricaulis</taxon>
    </lineage>
</organism>
<dbReference type="InterPro" id="IPR019734">
    <property type="entry name" value="TPR_rpt"/>
</dbReference>
<feature type="repeat" description="TPR" evidence="1">
    <location>
        <begin position="130"/>
        <end position="163"/>
    </location>
</feature>
<keyword evidence="4" id="KW-1185">Reference proteome</keyword>
<accession>A0A6I6MLT8</accession>
<name>A0A6I6MLT8_9CAUL</name>
<dbReference type="SMART" id="SM00028">
    <property type="entry name" value="TPR"/>
    <property type="match status" value="3"/>
</dbReference>
<dbReference type="Proteomes" id="UP000431269">
    <property type="component" value="Chromosome"/>
</dbReference>
<feature type="signal peptide" evidence="2">
    <location>
        <begin position="1"/>
        <end position="21"/>
    </location>
</feature>
<dbReference type="InterPro" id="IPR011990">
    <property type="entry name" value="TPR-like_helical_dom_sf"/>
</dbReference>
<dbReference type="KEGG" id="tsv:DSM104635_00759"/>
<proteinExistence type="predicted"/>
<keyword evidence="2" id="KW-0732">Signal</keyword>
<sequence length="222" mass="24002">MMNAATVLLPFALMQASIAPADDRYAQCLTLIDSDAERAYEEGMAWAAEGNALNAYRCAALALIAQNRADEGARRLESLATASNPADTAVRAELFSQAGNAWLLAEEPARARSAFTRAISTMAPTAQELPDILIDRARAYAMEQDYRHAEEDLSTALDKRPNDALALRLRASARMHQSSFQLAEADALAALQRATTEQDRVDAALVLGHVRESVRTGAPVSE</sequence>
<dbReference type="EMBL" id="CP047045">
    <property type="protein sequence ID" value="QGZ93944.1"/>
    <property type="molecule type" value="Genomic_DNA"/>
</dbReference>
<feature type="chain" id="PRO_5026358336" evidence="2">
    <location>
        <begin position="22"/>
        <end position="222"/>
    </location>
</feature>
<dbReference type="PROSITE" id="PS50005">
    <property type="entry name" value="TPR"/>
    <property type="match status" value="1"/>
</dbReference>
<evidence type="ECO:0000256" key="2">
    <source>
        <dbReference type="SAM" id="SignalP"/>
    </source>
</evidence>